<comment type="subcellular location">
    <subcellularLocation>
        <location evidence="3">Cytoplasm</location>
    </subcellularLocation>
    <subcellularLocation>
        <location evidence="2">Nucleus</location>
    </subcellularLocation>
</comment>
<keyword evidence="14" id="KW-1185">Reference proteome</keyword>
<dbReference type="InterPro" id="IPR013083">
    <property type="entry name" value="Znf_RING/FYVE/PHD"/>
</dbReference>
<evidence type="ECO:0000256" key="2">
    <source>
        <dbReference type="ARBA" id="ARBA00004123"/>
    </source>
</evidence>
<evidence type="ECO:0000256" key="1">
    <source>
        <dbReference type="ARBA" id="ARBA00000900"/>
    </source>
</evidence>
<reference evidence="13 14" key="1">
    <citation type="submission" date="2024-01" db="EMBL/GenBank/DDBJ databases">
        <title>The genomes of 5 underutilized Papilionoideae crops provide insights into root nodulation and disease resistanc.</title>
        <authorList>
            <person name="Yuan L."/>
        </authorList>
    </citation>
    <scope>NUCLEOTIDE SEQUENCE [LARGE SCALE GENOMIC DNA]</scope>
    <source>
        <strain evidence="13">ZHUSHIDOU_FW_LH</strain>
        <tissue evidence="13">Leaf</tissue>
    </source>
</reference>
<dbReference type="SMART" id="SM00504">
    <property type="entry name" value="Ubox"/>
    <property type="match status" value="1"/>
</dbReference>
<evidence type="ECO:0000256" key="10">
    <source>
        <dbReference type="ARBA" id="ARBA00023242"/>
    </source>
</evidence>
<dbReference type="AlphaFoldDB" id="A0AAN9HZ23"/>
<evidence type="ECO:0000313" key="13">
    <source>
        <dbReference type="EMBL" id="KAK7257695.1"/>
    </source>
</evidence>
<evidence type="ECO:0000256" key="8">
    <source>
        <dbReference type="ARBA" id="ARBA00022679"/>
    </source>
</evidence>
<dbReference type="GO" id="GO:0005737">
    <property type="term" value="C:cytoplasm"/>
    <property type="evidence" value="ECO:0007669"/>
    <property type="project" value="UniProtKB-SubCell"/>
</dbReference>
<keyword evidence="10" id="KW-0539">Nucleus</keyword>
<dbReference type="SUPFAM" id="SSF57850">
    <property type="entry name" value="RING/U-box"/>
    <property type="match status" value="1"/>
</dbReference>
<evidence type="ECO:0000256" key="4">
    <source>
        <dbReference type="ARBA" id="ARBA00004906"/>
    </source>
</evidence>
<dbReference type="EC" id="2.3.2.27" evidence="6"/>
<evidence type="ECO:0000256" key="9">
    <source>
        <dbReference type="ARBA" id="ARBA00022786"/>
    </source>
</evidence>
<evidence type="ECO:0000256" key="6">
    <source>
        <dbReference type="ARBA" id="ARBA00012483"/>
    </source>
</evidence>
<dbReference type="InterPro" id="IPR003613">
    <property type="entry name" value="Ubox_domain"/>
</dbReference>
<dbReference type="FunFam" id="3.30.40.10:FF:000055">
    <property type="entry name" value="Ubiquitin conjugation factor e4 a"/>
    <property type="match status" value="1"/>
</dbReference>
<comment type="catalytic activity">
    <reaction evidence="1">
        <text>S-ubiquitinyl-[E2 ubiquitin-conjugating enzyme]-L-cysteine + [acceptor protein]-L-lysine = [E2 ubiquitin-conjugating enzyme]-L-cysteine + N(6)-ubiquitinyl-[acceptor protein]-L-lysine.</text>
        <dbReference type="EC" id="2.3.2.27"/>
    </reaction>
</comment>
<keyword evidence="9" id="KW-0833">Ubl conjugation pathway</keyword>
<dbReference type="GO" id="GO:0006511">
    <property type="term" value="P:ubiquitin-dependent protein catabolic process"/>
    <property type="evidence" value="ECO:0007669"/>
    <property type="project" value="InterPro"/>
</dbReference>
<dbReference type="PROSITE" id="PS51698">
    <property type="entry name" value="U_BOX"/>
    <property type="match status" value="1"/>
</dbReference>
<dbReference type="GO" id="GO:0000209">
    <property type="term" value="P:protein polyubiquitination"/>
    <property type="evidence" value="ECO:0007669"/>
    <property type="project" value="TreeGrafter"/>
</dbReference>
<dbReference type="PANTHER" id="PTHR13931:SF2">
    <property type="entry name" value="UBIQUITIN CONJUGATION FACTOR E4 B"/>
    <property type="match status" value="1"/>
</dbReference>
<proteinExistence type="inferred from homology"/>
<name>A0AAN9HZ23_CROPI</name>
<keyword evidence="8" id="KW-0808">Transferase</keyword>
<dbReference type="EMBL" id="JAYWIO010000006">
    <property type="protein sequence ID" value="KAK7257695.1"/>
    <property type="molecule type" value="Genomic_DNA"/>
</dbReference>
<sequence length="705" mass="79904">MYADVDNGRAFETASNLGPFLRISPIPDVFPFSHHIPMTTYFSDPSTQHEAFQTIKTAMNTMHDCLAELLLLLLRDADARENVFEFLAAGINANASRSKTVVDYMTCASSGIFMNLSAVMLRLCNKFLDAELTKREQIDASYAHHSNRLKLSGLPGLHASEEKIKEWLNCSDQKCSQQSTKASSSGSNKDGEVSNENSAHGERKRYTLICECFFMTARVLNLGLVKVISDFEQLGLETEEKLCYEAQLVKDNTLIQNALPFYRLMIVWLADLVGGLKMPLPQSCPMEFAAMPEHFVDDAMNILIFASGTLEALHGVKLDEFLNFIIMFMASPEFIKNPYLRTRMVEVLISWMRPHTSNLSATATLFKGNQDRLCQEYLVRNLLKLYIDIESMGSQDGDAKSLARYDIAILLENLWKVPTHCNAWKQIAEQEENGAYLNFLNCLISDSNDLLDEGLKKIFELEGFKKTRELEGRLPVPEEEGSLRSQKEHVRVTMLLAIENFNMLDYTSEEITAPFLVPEMVGRVAGMLNYFLMNLVGPGKLLSVEDLEEYEFHPKRLLRKMVQTYVHLARGDKNSVLPAAIAMTRQSNDDKLFDMVANAYRGLGEDGKVREAFIALGDQAKVAASDSMDEEIPDDFLDKIQYTLMKDPVKLPTSPERVDRLVIQIYLLNHKTCPFTRLPLTYDMVVPDEELKARIEKFMASRKKK</sequence>
<dbReference type="PANTHER" id="PTHR13931">
    <property type="entry name" value="UBIQUITINATION FACTOR E4"/>
    <property type="match status" value="1"/>
</dbReference>
<dbReference type="Proteomes" id="UP001372338">
    <property type="component" value="Unassembled WGS sequence"/>
</dbReference>
<comment type="similarity">
    <text evidence="5">Belongs to the ubiquitin conjugation factor E4 family.</text>
</comment>
<dbReference type="GO" id="GO:0005634">
    <property type="term" value="C:nucleus"/>
    <property type="evidence" value="ECO:0007669"/>
    <property type="project" value="UniProtKB-SubCell"/>
</dbReference>
<feature type="region of interest" description="Disordered" evidence="11">
    <location>
        <begin position="178"/>
        <end position="198"/>
    </location>
</feature>
<dbReference type="GO" id="GO:0036503">
    <property type="term" value="P:ERAD pathway"/>
    <property type="evidence" value="ECO:0007669"/>
    <property type="project" value="InterPro"/>
</dbReference>
<evidence type="ECO:0000256" key="7">
    <source>
        <dbReference type="ARBA" id="ARBA00022490"/>
    </source>
</evidence>
<comment type="pathway">
    <text evidence="4">Protein modification; protein ubiquitination.</text>
</comment>
<dbReference type="Gene3D" id="3.30.40.10">
    <property type="entry name" value="Zinc/RING finger domain, C3HC4 (zinc finger)"/>
    <property type="match status" value="1"/>
</dbReference>
<organism evidence="13 14">
    <name type="scientific">Crotalaria pallida</name>
    <name type="common">Smooth rattlebox</name>
    <name type="synonym">Crotalaria striata</name>
    <dbReference type="NCBI Taxonomy" id="3830"/>
    <lineage>
        <taxon>Eukaryota</taxon>
        <taxon>Viridiplantae</taxon>
        <taxon>Streptophyta</taxon>
        <taxon>Embryophyta</taxon>
        <taxon>Tracheophyta</taxon>
        <taxon>Spermatophyta</taxon>
        <taxon>Magnoliopsida</taxon>
        <taxon>eudicotyledons</taxon>
        <taxon>Gunneridae</taxon>
        <taxon>Pentapetalae</taxon>
        <taxon>rosids</taxon>
        <taxon>fabids</taxon>
        <taxon>Fabales</taxon>
        <taxon>Fabaceae</taxon>
        <taxon>Papilionoideae</taxon>
        <taxon>50 kb inversion clade</taxon>
        <taxon>genistoids sensu lato</taxon>
        <taxon>core genistoids</taxon>
        <taxon>Crotalarieae</taxon>
        <taxon>Crotalaria</taxon>
    </lineage>
</organism>
<evidence type="ECO:0000259" key="12">
    <source>
        <dbReference type="PROSITE" id="PS51698"/>
    </source>
</evidence>
<gene>
    <name evidence="13" type="ORF">RIF29_31856</name>
</gene>
<dbReference type="InterPro" id="IPR045132">
    <property type="entry name" value="UBE4"/>
</dbReference>
<dbReference type="GO" id="GO:0034450">
    <property type="term" value="F:ubiquitin-ubiquitin ligase activity"/>
    <property type="evidence" value="ECO:0007669"/>
    <property type="project" value="InterPro"/>
</dbReference>
<feature type="compositionally biased region" description="Low complexity" evidence="11">
    <location>
        <begin position="178"/>
        <end position="188"/>
    </location>
</feature>
<keyword evidence="7" id="KW-0963">Cytoplasm</keyword>
<evidence type="ECO:0000256" key="5">
    <source>
        <dbReference type="ARBA" id="ARBA00007434"/>
    </source>
</evidence>
<evidence type="ECO:0000256" key="3">
    <source>
        <dbReference type="ARBA" id="ARBA00004496"/>
    </source>
</evidence>
<evidence type="ECO:0000256" key="11">
    <source>
        <dbReference type="SAM" id="MobiDB-lite"/>
    </source>
</evidence>
<protein>
    <recommendedName>
        <fullName evidence="6">RING-type E3 ubiquitin transferase</fullName>
        <ecNumber evidence="6">2.3.2.27</ecNumber>
    </recommendedName>
</protein>
<comment type="caution">
    <text evidence="13">The sequence shown here is derived from an EMBL/GenBank/DDBJ whole genome shotgun (WGS) entry which is preliminary data.</text>
</comment>
<dbReference type="Pfam" id="PF04564">
    <property type="entry name" value="U-box"/>
    <property type="match status" value="1"/>
</dbReference>
<evidence type="ECO:0000313" key="14">
    <source>
        <dbReference type="Proteomes" id="UP001372338"/>
    </source>
</evidence>
<dbReference type="Pfam" id="PF10408">
    <property type="entry name" value="Ufd2P_core"/>
    <property type="match status" value="2"/>
</dbReference>
<dbReference type="GO" id="GO:0000151">
    <property type="term" value="C:ubiquitin ligase complex"/>
    <property type="evidence" value="ECO:0007669"/>
    <property type="project" value="InterPro"/>
</dbReference>
<feature type="domain" description="U-box" evidence="12">
    <location>
        <begin position="631"/>
        <end position="705"/>
    </location>
</feature>
<accession>A0AAN9HZ23</accession>
<dbReference type="InterPro" id="IPR019474">
    <property type="entry name" value="Ub_conjug_fac_E4_core"/>
</dbReference>